<dbReference type="AlphaFoldDB" id="A0A7S1ZCF7"/>
<feature type="transmembrane region" description="Helical" evidence="2">
    <location>
        <begin position="30"/>
        <end position="50"/>
    </location>
</feature>
<feature type="compositionally biased region" description="Acidic residues" evidence="1">
    <location>
        <begin position="174"/>
        <end position="202"/>
    </location>
</feature>
<evidence type="ECO:0000256" key="2">
    <source>
        <dbReference type="SAM" id="Phobius"/>
    </source>
</evidence>
<keyword evidence="2" id="KW-1133">Transmembrane helix</keyword>
<dbReference type="EMBL" id="HBGN01020976">
    <property type="protein sequence ID" value="CAD9334602.1"/>
    <property type="molecule type" value="Transcribed_RNA"/>
</dbReference>
<organism evidence="3">
    <name type="scientific">Ditylum brightwellii</name>
    <dbReference type="NCBI Taxonomy" id="49249"/>
    <lineage>
        <taxon>Eukaryota</taxon>
        <taxon>Sar</taxon>
        <taxon>Stramenopiles</taxon>
        <taxon>Ochrophyta</taxon>
        <taxon>Bacillariophyta</taxon>
        <taxon>Mediophyceae</taxon>
        <taxon>Lithodesmiophycidae</taxon>
        <taxon>Lithodesmiales</taxon>
        <taxon>Lithodesmiaceae</taxon>
        <taxon>Ditylum</taxon>
    </lineage>
</organism>
<gene>
    <name evidence="3" type="ORF">DBRI1063_LOCUS13372</name>
</gene>
<feature type="compositionally biased region" description="Basic and acidic residues" evidence="1">
    <location>
        <begin position="159"/>
        <end position="173"/>
    </location>
</feature>
<keyword evidence="2" id="KW-0472">Membrane</keyword>
<name>A0A7S1ZCF7_9STRA</name>
<proteinExistence type="predicted"/>
<evidence type="ECO:0000313" key="3">
    <source>
        <dbReference type="EMBL" id="CAD9334602.1"/>
    </source>
</evidence>
<dbReference type="SUPFAM" id="SSF103473">
    <property type="entry name" value="MFS general substrate transporter"/>
    <property type="match status" value="1"/>
</dbReference>
<evidence type="ECO:0000256" key="1">
    <source>
        <dbReference type="SAM" id="MobiDB-lite"/>
    </source>
</evidence>
<protein>
    <submittedName>
        <fullName evidence="3">Uncharacterized protein</fullName>
    </submittedName>
</protein>
<keyword evidence="2" id="KW-0812">Transmembrane</keyword>
<dbReference type="InterPro" id="IPR036259">
    <property type="entry name" value="MFS_trans_sf"/>
</dbReference>
<feature type="transmembrane region" description="Helical" evidence="2">
    <location>
        <begin position="91"/>
        <end position="110"/>
    </location>
</feature>
<feature type="transmembrane region" description="Helical" evidence="2">
    <location>
        <begin position="56"/>
        <end position="79"/>
    </location>
</feature>
<feature type="transmembrane region" description="Helical" evidence="2">
    <location>
        <begin position="122"/>
        <end position="143"/>
    </location>
</feature>
<feature type="region of interest" description="Disordered" evidence="1">
    <location>
        <begin position="159"/>
        <end position="232"/>
    </location>
</feature>
<sequence length="232" mass="25979">MATSIPPGKEADKYDVERLLRDLNREHIKLRIYAIILLAFSIFFCGWSVLSFFFLVPYLSFVGVIIFATSIATSSFLLTDYAARTGHCTRANFIISQICNIAYFVASAFISRNLSYGMEYTIGASIISAFVILGAIIGMHYLVKVQRLTHEYMMVEIHDTESEEDPRSEHDESAEGGEAVDEESGEMDEESGEEDEEDDEVGELQSLGKPYQLEKVDSAGTNKEAFEIEYVG</sequence>
<reference evidence="3" key="1">
    <citation type="submission" date="2021-01" db="EMBL/GenBank/DDBJ databases">
        <authorList>
            <person name="Corre E."/>
            <person name="Pelletier E."/>
            <person name="Niang G."/>
            <person name="Scheremetjew M."/>
            <person name="Finn R."/>
            <person name="Kale V."/>
            <person name="Holt S."/>
            <person name="Cochrane G."/>
            <person name="Meng A."/>
            <person name="Brown T."/>
            <person name="Cohen L."/>
        </authorList>
    </citation>
    <scope>NUCLEOTIDE SEQUENCE</scope>
    <source>
        <strain evidence="3">Pop2</strain>
    </source>
</reference>
<accession>A0A7S1ZCF7</accession>